<feature type="transmembrane region" description="Helical" evidence="1">
    <location>
        <begin position="113"/>
        <end position="133"/>
    </location>
</feature>
<feature type="transmembrane region" description="Helical" evidence="1">
    <location>
        <begin position="56"/>
        <end position="77"/>
    </location>
</feature>
<reference evidence="3 4" key="1">
    <citation type="submission" date="2016-08" db="EMBL/GenBank/DDBJ databases">
        <title>Genome of Bacillus solimangrovi GH2-4.</title>
        <authorList>
            <person name="Lim S."/>
            <person name="Kim B.-C."/>
        </authorList>
    </citation>
    <scope>NUCLEOTIDE SEQUENCE [LARGE SCALE GENOMIC DNA]</scope>
    <source>
        <strain evidence="3 4">GH2-4</strain>
    </source>
</reference>
<feature type="transmembrane region" description="Helical" evidence="1">
    <location>
        <begin position="285"/>
        <end position="303"/>
    </location>
</feature>
<keyword evidence="1" id="KW-1133">Transmembrane helix</keyword>
<feature type="transmembrane region" description="Helical" evidence="1">
    <location>
        <begin position="83"/>
        <end position="101"/>
    </location>
</feature>
<dbReference type="STRING" id="1305675.BFG57_11195"/>
<dbReference type="OrthoDB" id="5351773at2"/>
<keyword evidence="4" id="KW-1185">Reference proteome</keyword>
<dbReference type="Proteomes" id="UP000095209">
    <property type="component" value="Unassembled WGS sequence"/>
</dbReference>
<feature type="transmembrane region" description="Helical" evidence="1">
    <location>
        <begin position="210"/>
        <end position="230"/>
    </location>
</feature>
<feature type="transmembrane region" description="Helical" evidence="1">
    <location>
        <begin position="164"/>
        <end position="180"/>
    </location>
</feature>
<feature type="transmembrane region" description="Helical" evidence="1">
    <location>
        <begin position="315"/>
        <end position="333"/>
    </location>
</feature>
<proteinExistence type="predicted"/>
<gene>
    <name evidence="3" type="ORF">BFG57_11195</name>
</gene>
<feature type="transmembrane region" description="Helical" evidence="1">
    <location>
        <begin position="365"/>
        <end position="380"/>
    </location>
</feature>
<feature type="transmembrane region" description="Helical" evidence="1">
    <location>
        <begin position="186"/>
        <end position="203"/>
    </location>
</feature>
<protein>
    <recommendedName>
        <fullName evidence="2">DUF2157 domain-containing protein</fullName>
    </recommendedName>
</protein>
<dbReference type="RefSeq" id="WP_069716172.1">
    <property type="nucleotide sequence ID" value="NZ_MJEH01000009.1"/>
</dbReference>
<feature type="transmembrane region" description="Helical" evidence="1">
    <location>
        <begin position="339"/>
        <end position="358"/>
    </location>
</feature>
<dbReference type="Pfam" id="PF09925">
    <property type="entry name" value="DUF2157"/>
    <property type="match status" value="1"/>
</dbReference>
<feature type="transmembrane region" description="Helical" evidence="1">
    <location>
        <begin position="259"/>
        <end position="279"/>
    </location>
</feature>
<dbReference type="AlphaFoldDB" id="A0A1E5LI32"/>
<feature type="transmembrane region" description="Helical" evidence="1">
    <location>
        <begin position="236"/>
        <end position="252"/>
    </location>
</feature>
<feature type="domain" description="DUF2157" evidence="2">
    <location>
        <begin position="20"/>
        <end position="161"/>
    </location>
</feature>
<keyword evidence="1" id="KW-0812">Transmembrane</keyword>
<accession>A0A1E5LI32</accession>
<dbReference type="EMBL" id="MJEH01000009">
    <property type="protein sequence ID" value="OEH93744.1"/>
    <property type="molecule type" value="Genomic_DNA"/>
</dbReference>
<dbReference type="InterPro" id="IPR018677">
    <property type="entry name" value="DUF2157"/>
</dbReference>
<feature type="transmembrane region" description="Helical" evidence="1">
    <location>
        <begin position="386"/>
        <end position="407"/>
    </location>
</feature>
<name>A0A1E5LI32_9BACI</name>
<evidence type="ECO:0000256" key="1">
    <source>
        <dbReference type="SAM" id="Phobius"/>
    </source>
</evidence>
<feature type="transmembrane region" description="Helical" evidence="1">
    <location>
        <begin position="139"/>
        <end position="157"/>
    </location>
</feature>
<sequence>MKRNLSHVYYHFLKKELTTLEENGKLQPGQTKELMSNYVINNGTASEKKNVNPMSIILSIGAILIGLSILSFVASNWSALTSVTKFVLLLALLIGFYLAGFRYETRNKNLSRVFYYIGAFAYGAEIIYIGQLFHLGGEMQTAFLFWGIGVLPLGFYLKDQVLKLIGVLLIYLFLHMQYMFVDHNGAYVLLAIIPLMFAFNHYVMKSSKFLLFTNIFVLYEFVQIHVMFRPLEMDRFPFELIVIIPALFFFGHKLMNKSVPIFVVNLFFSLEMIGLALDYFIGVDAFTLTVLIFFIIGITLTYIQVSDYRLPMKNVGMILQIITGFALTFPHVWTYMFEATGDKIAIIFSILYVLYNLYYVKQGKLIHITIFCALILRFYVDLSLAFINKSIAFFTGGVLLIGLALWIERTRKKEVMKREEA</sequence>
<evidence type="ECO:0000313" key="4">
    <source>
        <dbReference type="Proteomes" id="UP000095209"/>
    </source>
</evidence>
<keyword evidence="1" id="KW-0472">Membrane</keyword>
<evidence type="ECO:0000313" key="3">
    <source>
        <dbReference type="EMBL" id="OEH93744.1"/>
    </source>
</evidence>
<comment type="caution">
    <text evidence="3">The sequence shown here is derived from an EMBL/GenBank/DDBJ whole genome shotgun (WGS) entry which is preliminary data.</text>
</comment>
<organism evidence="3 4">
    <name type="scientific">Bacillus solimangrovi</name>
    <dbReference type="NCBI Taxonomy" id="1305675"/>
    <lineage>
        <taxon>Bacteria</taxon>
        <taxon>Bacillati</taxon>
        <taxon>Bacillota</taxon>
        <taxon>Bacilli</taxon>
        <taxon>Bacillales</taxon>
        <taxon>Bacillaceae</taxon>
        <taxon>Bacillus</taxon>
    </lineage>
</organism>
<evidence type="ECO:0000259" key="2">
    <source>
        <dbReference type="Pfam" id="PF09925"/>
    </source>
</evidence>